<keyword evidence="6 8" id="KW-0472">Membrane</keyword>
<feature type="transmembrane region" description="Helical" evidence="8">
    <location>
        <begin position="125"/>
        <end position="147"/>
    </location>
</feature>
<accession>A0ABT8GPV0</accession>
<evidence type="ECO:0000313" key="10">
    <source>
        <dbReference type="EMBL" id="MDN4493427.1"/>
    </source>
</evidence>
<feature type="transmembrane region" description="Helical" evidence="8">
    <location>
        <begin position="159"/>
        <end position="180"/>
    </location>
</feature>
<feature type="transmembrane region" description="Helical" evidence="8">
    <location>
        <begin position="43"/>
        <end position="66"/>
    </location>
</feature>
<dbReference type="Proteomes" id="UP001172743">
    <property type="component" value="Unassembled WGS sequence"/>
</dbReference>
<feature type="domain" description="Ammonium transporter AmtB-like" evidence="9">
    <location>
        <begin position="12"/>
        <end position="413"/>
    </location>
</feature>
<dbReference type="InterPro" id="IPR018047">
    <property type="entry name" value="Ammonium_transpt_CS"/>
</dbReference>
<dbReference type="InterPro" id="IPR024041">
    <property type="entry name" value="NH4_transpt_AmtB-like_dom"/>
</dbReference>
<dbReference type="PANTHER" id="PTHR11730:SF6">
    <property type="entry name" value="AMMONIUM TRANSPORTER"/>
    <property type="match status" value="1"/>
</dbReference>
<dbReference type="NCBIfam" id="TIGR00836">
    <property type="entry name" value="amt"/>
    <property type="match status" value="1"/>
</dbReference>
<comment type="caution">
    <text evidence="10">The sequence shown here is derived from an EMBL/GenBank/DDBJ whole genome shotgun (WGS) entry which is preliminary data.</text>
</comment>
<comment type="similarity">
    <text evidence="2 8">Belongs to the ammonia transporter channel (TC 1.A.11.2) family.</text>
</comment>
<dbReference type="Pfam" id="PF00909">
    <property type="entry name" value="Ammonium_transp"/>
    <property type="match status" value="1"/>
</dbReference>
<dbReference type="InterPro" id="IPR001905">
    <property type="entry name" value="Ammonium_transpt"/>
</dbReference>
<evidence type="ECO:0000256" key="4">
    <source>
        <dbReference type="ARBA" id="ARBA00022692"/>
    </source>
</evidence>
<feature type="transmembrane region" description="Helical" evidence="8">
    <location>
        <begin position="360"/>
        <end position="382"/>
    </location>
</feature>
<feature type="transmembrane region" description="Helical" evidence="8">
    <location>
        <begin position="266"/>
        <end position="284"/>
    </location>
</feature>
<proteinExistence type="inferred from homology"/>
<keyword evidence="7 8" id="KW-0924">Ammonia transport</keyword>
<name>A0ABT8GPV0_9BACL</name>
<keyword evidence="4 8" id="KW-0812">Transmembrane</keyword>
<evidence type="ECO:0000256" key="1">
    <source>
        <dbReference type="ARBA" id="ARBA00004141"/>
    </source>
</evidence>
<dbReference type="InterPro" id="IPR029020">
    <property type="entry name" value="Ammonium/urea_transptr"/>
</dbReference>
<feature type="transmembrane region" description="Helical" evidence="8">
    <location>
        <begin position="230"/>
        <end position="254"/>
    </location>
</feature>
<dbReference type="EMBL" id="JAUHTQ010000004">
    <property type="protein sequence ID" value="MDN4493427.1"/>
    <property type="molecule type" value="Genomic_DNA"/>
</dbReference>
<dbReference type="PROSITE" id="PS01219">
    <property type="entry name" value="AMMONIUM_TRANSP"/>
    <property type="match status" value="1"/>
</dbReference>
<dbReference type="Gene3D" id="1.10.3430.10">
    <property type="entry name" value="Ammonium transporter AmtB like domains"/>
    <property type="match status" value="1"/>
</dbReference>
<feature type="transmembrane region" description="Helical" evidence="8">
    <location>
        <begin position="99"/>
        <end position="118"/>
    </location>
</feature>
<dbReference type="InterPro" id="IPR002229">
    <property type="entry name" value="RhesusRHD"/>
</dbReference>
<dbReference type="PRINTS" id="PR00342">
    <property type="entry name" value="RHESUSRHD"/>
</dbReference>
<keyword evidence="3 8" id="KW-0813">Transport</keyword>
<gene>
    <name evidence="10" type="ORF">QYB95_07755</name>
</gene>
<dbReference type="PANTHER" id="PTHR11730">
    <property type="entry name" value="AMMONIUM TRANSPORTER"/>
    <property type="match status" value="1"/>
</dbReference>
<organism evidence="10 11">
    <name type="scientific">Ureibacillus aquaedulcis</name>
    <dbReference type="NCBI Taxonomy" id="3058421"/>
    <lineage>
        <taxon>Bacteria</taxon>
        <taxon>Bacillati</taxon>
        <taxon>Bacillota</taxon>
        <taxon>Bacilli</taxon>
        <taxon>Bacillales</taxon>
        <taxon>Caryophanaceae</taxon>
        <taxon>Ureibacillus</taxon>
    </lineage>
</organism>
<evidence type="ECO:0000259" key="9">
    <source>
        <dbReference type="Pfam" id="PF00909"/>
    </source>
</evidence>
<dbReference type="SUPFAM" id="SSF111352">
    <property type="entry name" value="Ammonium transporter"/>
    <property type="match status" value="1"/>
</dbReference>
<evidence type="ECO:0000256" key="5">
    <source>
        <dbReference type="ARBA" id="ARBA00022989"/>
    </source>
</evidence>
<feature type="transmembrane region" description="Helical" evidence="8">
    <location>
        <begin position="318"/>
        <end position="340"/>
    </location>
</feature>
<protein>
    <recommendedName>
        <fullName evidence="8">Ammonium transporter</fullName>
    </recommendedName>
</protein>
<evidence type="ECO:0000256" key="7">
    <source>
        <dbReference type="ARBA" id="ARBA00023177"/>
    </source>
</evidence>
<evidence type="ECO:0000256" key="2">
    <source>
        <dbReference type="ARBA" id="ARBA00005887"/>
    </source>
</evidence>
<evidence type="ECO:0000256" key="3">
    <source>
        <dbReference type="ARBA" id="ARBA00022448"/>
    </source>
</evidence>
<keyword evidence="5 8" id="KW-1133">Transmembrane helix</keyword>
<evidence type="ECO:0000313" key="11">
    <source>
        <dbReference type="Proteomes" id="UP001172743"/>
    </source>
</evidence>
<evidence type="ECO:0000256" key="8">
    <source>
        <dbReference type="RuleBase" id="RU362002"/>
    </source>
</evidence>
<reference evidence="10" key="1">
    <citation type="submission" date="2023-07" db="EMBL/GenBank/DDBJ databases">
        <title>Ureibacillus sp. isolated from freshwater well.</title>
        <authorList>
            <person name="Kirdat K."/>
            <person name="Bhatt A."/>
            <person name="Teware R."/>
            <person name="Bhavsar Y."/>
            <person name="Yadav A."/>
        </authorList>
    </citation>
    <scope>NUCLEOTIDE SEQUENCE</scope>
    <source>
        <strain evidence="10">BA0131</strain>
    </source>
</reference>
<feature type="transmembrane region" description="Helical" evidence="8">
    <location>
        <begin position="290"/>
        <end position="306"/>
    </location>
</feature>
<feature type="transmembrane region" description="Helical" evidence="8">
    <location>
        <begin position="201"/>
        <end position="218"/>
    </location>
</feature>
<comment type="subcellular location">
    <subcellularLocation>
        <location evidence="8">Cell membrane</location>
        <topology evidence="8">Multi-pass membrane protein</topology>
    </subcellularLocation>
    <subcellularLocation>
        <location evidence="1">Membrane</location>
        <topology evidence="1">Multi-pass membrane protein</topology>
    </subcellularLocation>
</comment>
<keyword evidence="11" id="KW-1185">Reference proteome</keyword>
<evidence type="ECO:0000256" key="6">
    <source>
        <dbReference type="ARBA" id="ARBA00023136"/>
    </source>
</evidence>
<sequence>MEAVVVLMDNLWVAIGAILVFFMLGGFILLEAGSTRMKNAGHVAGKTIFTAGLGTLVFWAVGYGFIYGDGNPFIGLSNFFYGDTTTAEEAGGLTPAVDFSFQVMFALISLTVAFGGFAERAKLSVYVIFAILFSAFIYPVVAHWIWGGGWLAEHGKQDFAGSTVVHLTGAMAALAATMILKPRIGKYNKDGSSNVLAGHNQVYTTLGVLVLWVGWFGFNGASTFGVADGFLGYVILNTQLAAGAGAVAAMFTAWVKTGKADVPSTLNGALAGLVAITASCGFVAPWAAVVIGLIGGVMMVFSMQFFEKLKLDDPIAALSVHGTVGVWGTLSNGLFALPALSTDIDWGQAGLFYGGGWEQLGVQTLGVVAAGAYAFVVSFVILKIMDKVMGGLRVTEEEEIMGLDMSEHGSYGYPEQMALEEAKLATAATKEKFS</sequence>
<feature type="transmembrane region" description="Helical" evidence="8">
    <location>
        <begin position="12"/>
        <end position="31"/>
    </location>
</feature>
<dbReference type="RefSeq" id="WP_301137737.1">
    <property type="nucleotide sequence ID" value="NZ_JAUHTQ010000004.1"/>
</dbReference>